<gene>
    <name evidence="1" type="ORF">ACOLOM_LOCUS8626</name>
</gene>
<proteinExistence type="predicted"/>
<keyword evidence="2" id="KW-1185">Reference proteome</keyword>
<protein>
    <submittedName>
        <fullName evidence="1">4379_t:CDS:1</fullName>
    </submittedName>
</protein>
<feature type="non-terminal residue" evidence="1">
    <location>
        <position position="1"/>
    </location>
</feature>
<reference evidence="1" key="1">
    <citation type="submission" date="2021-06" db="EMBL/GenBank/DDBJ databases">
        <authorList>
            <person name="Kallberg Y."/>
            <person name="Tangrot J."/>
            <person name="Rosling A."/>
        </authorList>
    </citation>
    <scope>NUCLEOTIDE SEQUENCE</scope>
    <source>
        <strain evidence="1">CL356</strain>
    </source>
</reference>
<comment type="caution">
    <text evidence="1">The sequence shown here is derived from an EMBL/GenBank/DDBJ whole genome shotgun (WGS) entry which is preliminary data.</text>
</comment>
<evidence type="ECO:0000313" key="2">
    <source>
        <dbReference type="Proteomes" id="UP000789525"/>
    </source>
</evidence>
<sequence>DESTNHLSKEKRMSTKSRHIMYMILENDGKGTAGFRRTSWTPDFFWKQKWVAPRSAFTFIADSNHAWTQLAPLLTKQEKLAWFSRILPPRKRVREESSSETSEYGDDSTTVEEDGLDSDALDDETPPPASQTAKRRKSSGSKGKPKARDIKPSKAKKSSPTKTSSPSAKKSSTHYG</sequence>
<accession>A0ACA9NJV9</accession>
<dbReference type="EMBL" id="CAJVPT010022787">
    <property type="protein sequence ID" value="CAG8661942.1"/>
    <property type="molecule type" value="Genomic_DNA"/>
</dbReference>
<dbReference type="Proteomes" id="UP000789525">
    <property type="component" value="Unassembled WGS sequence"/>
</dbReference>
<name>A0ACA9NJV9_9GLOM</name>
<evidence type="ECO:0000313" key="1">
    <source>
        <dbReference type="EMBL" id="CAG8661942.1"/>
    </source>
</evidence>
<organism evidence="1 2">
    <name type="scientific">Acaulospora colombiana</name>
    <dbReference type="NCBI Taxonomy" id="27376"/>
    <lineage>
        <taxon>Eukaryota</taxon>
        <taxon>Fungi</taxon>
        <taxon>Fungi incertae sedis</taxon>
        <taxon>Mucoromycota</taxon>
        <taxon>Glomeromycotina</taxon>
        <taxon>Glomeromycetes</taxon>
        <taxon>Diversisporales</taxon>
        <taxon>Acaulosporaceae</taxon>
        <taxon>Acaulospora</taxon>
    </lineage>
</organism>